<dbReference type="RefSeq" id="XP_016230304.1">
    <property type="nucleotide sequence ID" value="XM_016385360.1"/>
</dbReference>
<dbReference type="EMBL" id="KN847500">
    <property type="protein sequence ID" value="KIW10088.1"/>
    <property type="molecule type" value="Genomic_DNA"/>
</dbReference>
<evidence type="ECO:0000256" key="1">
    <source>
        <dbReference type="SAM" id="MobiDB-lite"/>
    </source>
</evidence>
<proteinExistence type="predicted"/>
<evidence type="ECO:0008006" key="4">
    <source>
        <dbReference type="Google" id="ProtNLM"/>
    </source>
</evidence>
<dbReference type="GeneID" id="27338131"/>
<dbReference type="PANTHER" id="PTHR38116">
    <property type="entry name" value="CHROMOSOME 7, WHOLE GENOME SHOTGUN SEQUENCE"/>
    <property type="match status" value="1"/>
</dbReference>
<keyword evidence="3" id="KW-1185">Reference proteome</keyword>
<dbReference type="InterPro" id="IPR021833">
    <property type="entry name" value="DUF3425"/>
</dbReference>
<feature type="compositionally biased region" description="Basic residues" evidence="1">
    <location>
        <begin position="14"/>
        <end position="34"/>
    </location>
</feature>
<dbReference type="PANTHER" id="PTHR38116:SF1">
    <property type="entry name" value="BZIP DOMAIN-CONTAINING PROTEIN"/>
    <property type="match status" value="1"/>
</dbReference>
<dbReference type="OrthoDB" id="2245989at2759"/>
<protein>
    <recommendedName>
        <fullName evidence="4">BZIP domain-containing protein</fullName>
    </recommendedName>
</protein>
<dbReference type="VEuPathDB" id="FungiDB:PV08_11048"/>
<feature type="region of interest" description="Disordered" evidence="1">
    <location>
        <begin position="1"/>
        <end position="41"/>
    </location>
</feature>
<evidence type="ECO:0000313" key="2">
    <source>
        <dbReference type="EMBL" id="KIW10088.1"/>
    </source>
</evidence>
<gene>
    <name evidence="2" type="ORF">PV08_11048</name>
</gene>
<dbReference type="HOGENOM" id="CLU_033726_0_2_1"/>
<accession>A0A0D2ATP1</accession>
<dbReference type="Pfam" id="PF11905">
    <property type="entry name" value="DUF3425"/>
    <property type="match status" value="1"/>
</dbReference>
<organism evidence="2 3">
    <name type="scientific">Exophiala spinifera</name>
    <dbReference type="NCBI Taxonomy" id="91928"/>
    <lineage>
        <taxon>Eukaryota</taxon>
        <taxon>Fungi</taxon>
        <taxon>Dikarya</taxon>
        <taxon>Ascomycota</taxon>
        <taxon>Pezizomycotina</taxon>
        <taxon>Eurotiomycetes</taxon>
        <taxon>Chaetothyriomycetidae</taxon>
        <taxon>Chaetothyriales</taxon>
        <taxon>Herpotrichiellaceae</taxon>
        <taxon>Exophiala</taxon>
    </lineage>
</organism>
<reference evidence="2 3" key="1">
    <citation type="submission" date="2015-01" db="EMBL/GenBank/DDBJ databases">
        <title>The Genome Sequence of Exophiala spinifera CBS89968.</title>
        <authorList>
            <consortium name="The Broad Institute Genomics Platform"/>
            <person name="Cuomo C."/>
            <person name="de Hoog S."/>
            <person name="Gorbushina A."/>
            <person name="Stielow B."/>
            <person name="Teixiera M."/>
            <person name="Abouelleil A."/>
            <person name="Chapman S.B."/>
            <person name="Priest M."/>
            <person name="Young S.K."/>
            <person name="Wortman J."/>
            <person name="Nusbaum C."/>
            <person name="Birren B."/>
        </authorList>
    </citation>
    <scope>NUCLEOTIDE SEQUENCE [LARGE SCALE GENOMIC DNA]</scope>
    <source>
        <strain evidence="2 3">CBS 89968</strain>
    </source>
</reference>
<evidence type="ECO:0000313" key="3">
    <source>
        <dbReference type="Proteomes" id="UP000053328"/>
    </source>
</evidence>
<name>A0A0D2ATP1_9EURO</name>
<dbReference type="STRING" id="91928.A0A0D2ATP1"/>
<dbReference type="Proteomes" id="UP000053328">
    <property type="component" value="Unassembled WGS sequence"/>
</dbReference>
<sequence length="284" mass="32030">MESISEEDPTSLVNRRRIKNRLHQRASRARRKSLSRGSSTPAFAQNTKWVIYSNQPFRNGAGGVVHGRTAREIDDDTTQTAAASNGLPGSDGRLDICLANSSGYYERLARLHEILSHNATHRMLRCDLLLSVTQCNIVLAMFSNSVLIGLSPALLDLDIYSPFNSAGPFGEDYPPSLYPTTLQRQQLHHPWVDLLPIPELRNAILQHVNLDDLDSLCGDLFGQCDQRMERTGLLVWGESWDPSAYEMSQPLLRKWACIFAECPKLIESTNEWRTLRGEEVVQFH</sequence>
<dbReference type="AlphaFoldDB" id="A0A0D2ATP1"/>